<evidence type="ECO:0000256" key="1">
    <source>
        <dbReference type="ARBA" id="ARBA00022553"/>
    </source>
</evidence>
<proteinExistence type="predicted"/>
<feature type="domain" description="RING-type" evidence="6">
    <location>
        <begin position="17"/>
        <end position="64"/>
    </location>
</feature>
<dbReference type="GO" id="GO:0045087">
    <property type="term" value="P:innate immune response"/>
    <property type="evidence" value="ECO:0007669"/>
    <property type="project" value="TreeGrafter"/>
</dbReference>
<dbReference type="PROSITE" id="PS00518">
    <property type="entry name" value="ZF_RING_1"/>
    <property type="match status" value="1"/>
</dbReference>
<dbReference type="InterPro" id="IPR017907">
    <property type="entry name" value="Znf_RING_CS"/>
</dbReference>
<reference evidence="8 9" key="1">
    <citation type="submission" date="2020-06" db="EMBL/GenBank/DDBJ databases">
        <authorList>
            <person name="Li R."/>
            <person name="Bekaert M."/>
        </authorList>
    </citation>
    <scope>NUCLEOTIDE SEQUENCE [LARGE SCALE GENOMIC DNA]</scope>
    <source>
        <strain evidence="9">wild</strain>
    </source>
</reference>
<dbReference type="AlphaFoldDB" id="A0A6J8E1C9"/>
<dbReference type="OrthoDB" id="6091650at2759"/>
<dbReference type="SUPFAM" id="SSF57845">
    <property type="entry name" value="B-box zinc-binding domain"/>
    <property type="match status" value="1"/>
</dbReference>
<dbReference type="GO" id="GO:0008270">
    <property type="term" value="F:zinc ion binding"/>
    <property type="evidence" value="ECO:0007669"/>
    <property type="project" value="UniProtKB-KW"/>
</dbReference>
<dbReference type="SUPFAM" id="SSF101898">
    <property type="entry name" value="NHL repeat"/>
    <property type="match status" value="1"/>
</dbReference>
<organism evidence="8 9">
    <name type="scientific">Mytilus coruscus</name>
    <name type="common">Sea mussel</name>
    <dbReference type="NCBI Taxonomy" id="42192"/>
    <lineage>
        <taxon>Eukaryota</taxon>
        <taxon>Metazoa</taxon>
        <taxon>Spiralia</taxon>
        <taxon>Lophotrochozoa</taxon>
        <taxon>Mollusca</taxon>
        <taxon>Bivalvia</taxon>
        <taxon>Autobranchia</taxon>
        <taxon>Pteriomorphia</taxon>
        <taxon>Mytilida</taxon>
        <taxon>Mytiloidea</taxon>
        <taxon>Mytilidae</taxon>
        <taxon>Mytilinae</taxon>
        <taxon>Mytilus</taxon>
    </lineage>
</organism>
<dbReference type="PROSITE" id="PS50119">
    <property type="entry name" value="ZF_BBOX"/>
    <property type="match status" value="2"/>
</dbReference>
<dbReference type="PANTHER" id="PTHR25462:SF299">
    <property type="entry name" value="E3 UBIQUITIN-PROTEIN LIGASE TRIM56"/>
    <property type="match status" value="1"/>
</dbReference>
<keyword evidence="4" id="KW-0862">Zinc</keyword>
<evidence type="ECO:0000259" key="7">
    <source>
        <dbReference type="PROSITE" id="PS50119"/>
    </source>
</evidence>
<keyword evidence="1" id="KW-0597">Phosphoprotein</keyword>
<protein>
    <recommendedName>
        <fullName evidence="10">TRIM56</fullName>
    </recommendedName>
</protein>
<dbReference type="GO" id="GO:0060340">
    <property type="term" value="P:positive regulation of type I interferon-mediated signaling pathway"/>
    <property type="evidence" value="ECO:0007669"/>
    <property type="project" value="TreeGrafter"/>
</dbReference>
<dbReference type="EMBL" id="CACVKT020008252">
    <property type="protein sequence ID" value="CAC5413858.1"/>
    <property type="molecule type" value="Genomic_DNA"/>
</dbReference>
<evidence type="ECO:0000259" key="6">
    <source>
        <dbReference type="PROSITE" id="PS50089"/>
    </source>
</evidence>
<evidence type="ECO:0000256" key="2">
    <source>
        <dbReference type="ARBA" id="ARBA00022723"/>
    </source>
</evidence>
<dbReference type="SMART" id="SM00184">
    <property type="entry name" value="RING"/>
    <property type="match status" value="1"/>
</dbReference>
<dbReference type="Pfam" id="PF13445">
    <property type="entry name" value="zf-RING_UBOX"/>
    <property type="match status" value="1"/>
</dbReference>
<dbReference type="InterPro" id="IPR001841">
    <property type="entry name" value="Znf_RING"/>
</dbReference>
<keyword evidence="9" id="KW-1185">Reference proteome</keyword>
<dbReference type="PANTHER" id="PTHR25462">
    <property type="entry name" value="BONUS, ISOFORM C-RELATED"/>
    <property type="match status" value="1"/>
</dbReference>
<dbReference type="InterPro" id="IPR013083">
    <property type="entry name" value="Znf_RING/FYVE/PHD"/>
</dbReference>
<dbReference type="InterPro" id="IPR000315">
    <property type="entry name" value="Znf_B-box"/>
</dbReference>
<dbReference type="Pfam" id="PF08450">
    <property type="entry name" value="SGL"/>
    <property type="match status" value="1"/>
</dbReference>
<dbReference type="Gene3D" id="3.30.160.60">
    <property type="entry name" value="Classic Zinc Finger"/>
    <property type="match status" value="1"/>
</dbReference>
<dbReference type="PROSITE" id="PS50089">
    <property type="entry name" value="ZF_RING_2"/>
    <property type="match status" value="1"/>
</dbReference>
<evidence type="ECO:0000313" key="8">
    <source>
        <dbReference type="EMBL" id="CAC5413858.1"/>
    </source>
</evidence>
<feature type="domain" description="B box-type" evidence="7">
    <location>
        <begin position="163"/>
        <end position="204"/>
    </location>
</feature>
<name>A0A6J8E1C9_MYTCO</name>
<dbReference type="GO" id="GO:0061630">
    <property type="term" value="F:ubiquitin protein ligase activity"/>
    <property type="evidence" value="ECO:0007669"/>
    <property type="project" value="TreeGrafter"/>
</dbReference>
<sequence length="638" mass="71883">MATSLEVKDELSELLTCPICLETFHVPKYLPCLHSFCQSCISTYIISSVTKEKDKSGFKCPVCRKLISFKENIGVPETWAEQLPKNHLIKSMMDLKDITRSEKVCNACQLSGVSKKAVSWCTVCGEAYCTDCADYHKKFRMSLNHKIISVEELKSSEGGVGKSVIVYCDEHPDKAIEIFCDDHSKPCCTLCATIYHRKCDSVTTIDKATSGIKTATKTTELYQKLQRCSHEIDSSLQINGDNKIAIETESKNIISEIDRLKSNIIKHLTRMENEIKFELSTKKGEILKAIDNEAVELTSLKCTIDNWKRIMNTCLAHGSELQCLTEVNRLVPKGDEMENRIKDTMSKLKSKSLIFKPIDSLKNFENNENAFGSLTISGSMVHMPSVYMQTGKIEIVHVFDVANGQSQNSFGSGIFLCNFILLTNKPSYSVVKFNREFVYQSELKLPYGPFDITKIDDSKVAVGAKPQIIIIDVKNMQIEKTLTINVTFWGLTYVHPEYIVAHSKTLTWIDASNGSNKKDFKTAGSSNYLHASRQNEFLCAYNINTVSKYVDENAKFTYTTDQLMHPRGIDVDYEGNIYICGYGSKNIHQLTKDGTLVRTIPASTFGISSPWIIRFEFNSNRFLLTDFDSGKIVVCKIC</sequence>
<keyword evidence="3 5" id="KW-0863">Zinc-finger</keyword>
<dbReference type="SUPFAM" id="SSF57850">
    <property type="entry name" value="RING/U-box"/>
    <property type="match status" value="1"/>
</dbReference>
<dbReference type="Gene3D" id="2.120.10.30">
    <property type="entry name" value="TolB, C-terminal domain"/>
    <property type="match status" value="1"/>
</dbReference>
<dbReference type="Proteomes" id="UP000507470">
    <property type="component" value="Unassembled WGS sequence"/>
</dbReference>
<keyword evidence="2" id="KW-0479">Metal-binding</keyword>
<gene>
    <name evidence="8" type="ORF">MCOR_46714</name>
</gene>
<dbReference type="GO" id="GO:0005654">
    <property type="term" value="C:nucleoplasm"/>
    <property type="evidence" value="ECO:0007669"/>
    <property type="project" value="TreeGrafter"/>
</dbReference>
<dbReference type="InterPro" id="IPR013658">
    <property type="entry name" value="SGL"/>
</dbReference>
<accession>A0A6J8E1C9</accession>
<evidence type="ECO:0000256" key="5">
    <source>
        <dbReference type="PROSITE-ProRule" id="PRU00024"/>
    </source>
</evidence>
<dbReference type="CDD" id="cd19756">
    <property type="entry name" value="Bbox2"/>
    <property type="match status" value="1"/>
</dbReference>
<feature type="domain" description="B box-type" evidence="7">
    <location>
        <begin position="100"/>
        <end position="150"/>
    </location>
</feature>
<dbReference type="InterPro" id="IPR011042">
    <property type="entry name" value="6-blade_b-propeller_TolB-like"/>
</dbReference>
<evidence type="ECO:0008006" key="10">
    <source>
        <dbReference type="Google" id="ProtNLM"/>
    </source>
</evidence>
<evidence type="ECO:0000256" key="3">
    <source>
        <dbReference type="ARBA" id="ARBA00022771"/>
    </source>
</evidence>
<dbReference type="InterPro" id="IPR027370">
    <property type="entry name" value="Znf-RING_euk"/>
</dbReference>
<dbReference type="Gene3D" id="3.30.40.10">
    <property type="entry name" value="Zinc/RING finger domain, C3HC4 (zinc finger)"/>
    <property type="match status" value="1"/>
</dbReference>
<dbReference type="InterPro" id="IPR047153">
    <property type="entry name" value="TRIM45/56/19-like"/>
</dbReference>
<evidence type="ECO:0000313" key="9">
    <source>
        <dbReference type="Proteomes" id="UP000507470"/>
    </source>
</evidence>
<evidence type="ECO:0000256" key="4">
    <source>
        <dbReference type="ARBA" id="ARBA00022833"/>
    </source>
</evidence>